<protein>
    <submittedName>
        <fullName evidence="1">Uncharacterized protein</fullName>
    </submittedName>
</protein>
<organism evidence="1">
    <name type="scientific">Anguilla anguilla</name>
    <name type="common">European freshwater eel</name>
    <name type="synonym">Muraena anguilla</name>
    <dbReference type="NCBI Taxonomy" id="7936"/>
    <lineage>
        <taxon>Eukaryota</taxon>
        <taxon>Metazoa</taxon>
        <taxon>Chordata</taxon>
        <taxon>Craniata</taxon>
        <taxon>Vertebrata</taxon>
        <taxon>Euteleostomi</taxon>
        <taxon>Actinopterygii</taxon>
        <taxon>Neopterygii</taxon>
        <taxon>Teleostei</taxon>
        <taxon>Anguilliformes</taxon>
        <taxon>Anguillidae</taxon>
        <taxon>Anguilla</taxon>
    </lineage>
</organism>
<reference evidence="1" key="1">
    <citation type="submission" date="2014-11" db="EMBL/GenBank/DDBJ databases">
        <authorList>
            <person name="Amaro Gonzalez C."/>
        </authorList>
    </citation>
    <scope>NUCLEOTIDE SEQUENCE</scope>
</reference>
<name>A0A0E9PQN8_ANGAN</name>
<accession>A0A0E9PQN8</accession>
<dbReference type="EMBL" id="GBXM01102399">
    <property type="protein sequence ID" value="JAH06178.1"/>
    <property type="molecule type" value="Transcribed_RNA"/>
</dbReference>
<reference evidence="1" key="2">
    <citation type="journal article" date="2015" name="Fish Shellfish Immunol.">
        <title>Early steps in the European eel (Anguilla anguilla)-Vibrio vulnificus interaction in the gills: Role of the RtxA13 toxin.</title>
        <authorList>
            <person name="Callol A."/>
            <person name="Pajuelo D."/>
            <person name="Ebbesson L."/>
            <person name="Teles M."/>
            <person name="MacKenzie S."/>
            <person name="Amaro C."/>
        </authorList>
    </citation>
    <scope>NUCLEOTIDE SEQUENCE</scope>
</reference>
<sequence length="23" mass="2651">MEELYKCYLTVLTSSSGNQLKRS</sequence>
<evidence type="ECO:0000313" key="1">
    <source>
        <dbReference type="EMBL" id="JAH06178.1"/>
    </source>
</evidence>
<dbReference type="AlphaFoldDB" id="A0A0E9PQN8"/>
<proteinExistence type="predicted"/>